<dbReference type="InterPro" id="IPR036890">
    <property type="entry name" value="HATPase_C_sf"/>
</dbReference>
<evidence type="ECO:0000256" key="2">
    <source>
        <dbReference type="ARBA" id="ARBA00012438"/>
    </source>
</evidence>
<keyword evidence="5" id="KW-0902">Two-component regulatory system</keyword>
<dbReference type="RefSeq" id="WP_377318079.1">
    <property type="nucleotide sequence ID" value="NZ_JBHUIY010000037.1"/>
</dbReference>
<evidence type="ECO:0000256" key="5">
    <source>
        <dbReference type="ARBA" id="ARBA00023012"/>
    </source>
</evidence>
<comment type="catalytic activity">
    <reaction evidence="1">
        <text>ATP + protein L-histidine = ADP + protein N-phospho-L-histidine.</text>
        <dbReference type="EC" id="2.7.13.3"/>
    </reaction>
</comment>
<keyword evidence="3" id="KW-0808">Transferase</keyword>
<keyword evidence="8" id="KW-1185">Reference proteome</keyword>
<evidence type="ECO:0000313" key="7">
    <source>
        <dbReference type="EMBL" id="MFD2235154.1"/>
    </source>
</evidence>
<dbReference type="PANTHER" id="PTHR43711">
    <property type="entry name" value="TWO-COMPONENT HISTIDINE KINASE"/>
    <property type="match status" value="1"/>
</dbReference>
<dbReference type="PANTHER" id="PTHR43711:SF1">
    <property type="entry name" value="HISTIDINE KINASE 1"/>
    <property type="match status" value="1"/>
</dbReference>
<dbReference type="GO" id="GO:0016301">
    <property type="term" value="F:kinase activity"/>
    <property type="evidence" value="ECO:0007669"/>
    <property type="project" value="UniProtKB-KW"/>
</dbReference>
<evidence type="ECO:0000256" key="4">
    <source>
        <dbReference type="ARBA" id="ARBA00022777"/>
    </source>
</evidence>
<dbReference type="Gene3D" id="3.30.565.10">
    <property type="entry name" value="Histidine kinase-like ATPase, C-terminal domain"/>
    <property type="match status" value="1"/>
</dbReference>
<evidence type="ECO:0000256" key="1">
    <source>
        <dbReference type="ARBA" id="ARBA00000085"/>
    </source>
</evidence>
<protein>
    <recommendedName>
        <fullName evidence="2">histidine kinase</fullName>
        <ecNumber evidence="2">2.7.13.3</ecNumber>
    </recommendedName>
</protein>
<dbReference type="CDD" id="cd00075">
    <property type="entry name" value="HATPase"/>
    <property type="match status" value="1"/>
</dbReference>
<dbReference type="Pfam" id="PF02518">
    <property type="entry name" value="HATPase_c"/>
    <property type="match status" value="1"/>
</dbReference>
<dbReference type="InterPro" id="IPR005467">
    <property type="entry name" value="His_kinase_dom"/>
</dbReference>
<keyword evidence="4 7" id="KW-0418">Kinase</keyword>
<dbReference type="InterPro" id="IPR050736">
    <property type="entry name" value="Sensor_HK_Regulatory"/>
</dbReference>
<dbReference type="EC" id="2.7.13.3" evidence="2"/>
<comment type="caution">
    <text evidence="7">The sequence shown here is derived from an EMBL/GenBank/DDBJ whole genome shotgun (WGS) entry which is preliminary data.</text>
</comment>
<dbReference type="InterPro" id="IPR003594">
    <property type="entry name" value="HATPase_dom"/>
</dbReference>
<dbReference type="EMBL" id="JBHUIY010000037">
    <property type="protein sequence ID" value="MFD2235154.1"/>
    <property type="molecule type" value="Genomic_DNA"/>
</dbReference>
<dbReference type="PRINTS" id="PR00344">
    <property type="entry name" value="BCTRLSENSOR"/>
</dbReference>
<accession>A0ABW5CCY5</accession>
<feature type="domain" description="Histidine kinase" evidence="6">
    <location>
        <begin position="1"/>
        <end position="83"/>
    </location>
</feature>
<dbReference type="SUPFAM" id="SSF55874">
    <property type="entry name" value="ATPase domain of HSP90 chaperone/DNA topoisomerase II/histidine kinase"/>
    <property type="match status" value="1"/>
</dbReference>
<proteinExistence type="predicted"/>
<gene>
    <name evidence="7" type="ORF">ACFSNB_15175</name>
</gene>
<organism evidence="7 8">
    <name type="scientific">Phaeospirillum tilakii</name>
    <dbReference type="NCBI Taxonomy" id="741673"/>
    <lineage>
        <taxon>Bacteria</taxon>
        <taxon>Pseudomonadati</taxon>
        <taxon>Pseudomonadota</taxon>
        <taxon>Alphaproteobacteria</taxon>
        <taxon>Rhodospirillales</taxon>
        <taxon>Rhodospirillaceae</taxon>
        <taxon>Phaeospirillum</taxon>
    </lineage>
</organism>
<sequence length="88" mass="9062">MIAADRGAELALTVADQGIGIPETDLPSIFERFRRAANAGAVAGSGLGLHMVRQIVTMHRGAIEVASRPGEGTRVTVTLPAIAAARAD</sequence>
<dbReference type="Proteomes" id="UP001597296">
    <property type="component" value="Unassembled WGS sequence"/>
</dbReference>
<dbReference type="PROSITE" id="PS50109">
    <property type="entry name" value="HIS_KIN"/>
    <property type="match status" value="1"/>
</dbReference>
<evidence type="ECO:0000259" key="6">
    <source>
        <dbReference type="PROSITE" id="PS50109"/>
    </source>
</evidence>
<reference evidence="8" key="1">
    <citation type="journal article" date="2019" name="Int. J. Syst. Evol. Microbiol.">
        <title>The Global Catalogue of Microorganisms (GCM) 10K type strain sequencing project: providing services to taxonomists for standard genome sequencing and annotation.</title>
        <authorList>
            <consortium name="The Broad Institute Genomics Platform"/>
            <consortium name="The Broad Institute Genome Sequencing Center for Infectious Disease"/>
            <person name="Wu L."/>
            <person name="Ma J."/>
        </authorList>
    </citation>
    <scope>NUCLEOTIDE SEQUENCE [LARGE SCALE GENOMIC DNA]</scope>
    <source>
        <strain evidence="8">KCTC 15012</strain>
    </source>
</reference>
<dbReference type="InterPro" id="IPR004358">
    <property type="entry name" value="Sig_transdc_His_kin-like_C"/>
</dbReference>
<dbReference type="SMART" id="SM00387">
    <property type="entry name" value="HATPase_c"/>
    <property type="match status" value="1"/>
</dbReference>
<evidence type="ECO:0000256" key="3">
    <source>
        <dbReference type="ARBA" id="ARBA00022679"/>
    </source>
</evidence>
<name>A0ABW5CCY5_9PROT</name>
<evidence type="ECO:0000313" key="8">
    <source>
        <dbReference type="Proteomes" id="UP001597296"/>
    </source>
</evidence>